<gene>
    <name evidence="1" type="ORF">CDQ84_14735</name>
</gene>
<keyword evidence="2" id="KW-1185">Reference proteome</keyword>
<name>A0A2K2FCW5_9CLOT</name>
<feature type="non-terminal residue" evidence="1">
    <location>
        <position position="1"/>
    </location>
</feature>
<organism evidence="1 2">
    <name type="scientific">Clostridium thermosuccinogenes</name>
    <dbReference type="NCBI Taxonomy" id="84032"/>
    <lineage>
        <taxon>Bacteria</taxon>
        <taxon>Bacillati</taxon>
        <taxon>Bacillota</taxon>
        <taxon>Clostridia</taxon>
        <taxon>Eubacteriales</taxon>
        <taxon>Clostridiaceae</taxon>
        <taxon>Clostridium</taxon>
    </lineage>
</organism>
<dbReference type="EMBL" id="NIOJ01000046">
    <property type="protein sequence ID" value="PNT96632.1"/>
    <property type="molecule type" value="Genomic_DNA"/>
</dbReference>
<dbReference type="RefSeq" id="WP_207655155.1">
    <property type="nucleotide sequence ID" value="NZ_NIOJ01000046.1"/>
</dbReference>
<dbReference type="AlphaFoldDB" id="A0A2K2FCW5"/>
<evidence type="ECO:0000313" key="2">
    <source>
        <dbReference type="Proteomes" id="UP000236151"/>
    </source>
</evidence>
<sequence>KNSFIFQKKLLTLISWSFYNNKRVLVPKTQMSTPHAIFIHTGLLLFPRSIVLARKFRENQRL</sequence>
<comment type="caution">
    <text evidence="1">The sequence shown here is derived from an EMBL/GenBank/DDBJ whole genome shotgun (WGS) entry which is preliminary data.</text>
</comment>
<protein>
    <submittedName>
        <fullName evidence="1">Uncharacterized protein</fullName>
    </submittedName>
</protein>
<accession>A0A2K2FCW5</accession>
<proteinExistence type="predicted"/>
<reference evidence="1 2" key="1">
    <citation type="submission" date="2017-06" db="EMBL/GenBank/DDBJ databases">
        <title>Investigating the central metabolism of Clostridium thermosuccinogenes.</title>
        <authorList>
            <person name="Koendjbiharie J.G."/>
            <person name="van Kranenburg R."/>
        </authorList>
    </citation>
    <scope>NUCLEOTIDE SEQUENCE [LARGE SCALE GENOMIC DNA]</scope>
    <source>
        <strain evidence="1 2">DSM 5806</strain>
    </source>
</reference>
<evidence type="ECO:0000313" key="1">
    <source>
        <dbReference type="EMBL" id="PNT96632.1"/>
    </source>
</evidence>
<dbReference type="Proteomes" id="UP000236151">
    <property type="component" value="Unassembled WGS sequence"/>
</dbReference>